<dbReference type="Pfam" id="PF12833">
    <property type="entry name" value="HTH_18"/>
    <property type="match status" value="1"/>
</dbReference>
<feature type="transmembrane region" description="Helical" evidence="5">
    <location>
        <begin position="229"/>
        <end position="250"/>
    </location>
</feature>
<accession>A0ABY7VG65</accession>
<dbReference type="InterPro" id="IPR018060">
    <property type="entry name" value="HTH_AraC"/>
</dbReference>
<evidence type="ECO:0000256" key="4">
    <source>
        <dbReference type="SAM" id="MobiDB-lite"/>
    </source>
</evidence>
<feature type="region of interest" description="Disordered" evidence="4">
    <location>
        <begin position="266"/>
        <end position="293"/>
    </location>
</feature>
<feature type="transmembrane region" description="Helical" evidence="5">
    <location>
        <begin position="108"/>
        <end position="128"/>
    </location>
</feature>
<sequence length="419" mass="48066">MDKTLFNLHDLVLLLLAFECLAFSAFLLVSKKVKPIGHVLLAAFLVAHSLIALHELILWGSAFRHWVLSLSPNIFFSFNFAYFLDGPLLYLFFCSLIKPGFSLQKKQLLHLLPAVIFLFYISGAYYALDPAAKAEQITSYQFTYSWHYLLLDTIAKLSRVIYLLLAFKLISCALKTGAVTEKLTRLSPEKSWIKYLLGAFFMVIVWEALLTLIKVYGLFSPVNVRIFEIIGISDYYFLFALINMLIFLTFKDITLGNMPPGYVPPTTAENHIQSSQSRLQPETGHKSESKPKEPVNMDYVHSIEKAMTQEHIYRNPNISLERLAEQLSIPVKDLSSTINRHFQVNFYEYLNGYRINEARQTLEKEAASKRSITDIFYEAGFNSKSVYNTLFKKQFNATPSQYRKQFLAQETAAKNTSKE</sequence>
<keyword evidence="3" id="KW-0804">Transcription</keyword>
<feature type="compositionally biased region" description="Basic and acidic residues" evidence="4">
    <location>
        <begin position="283"/>
        <end position="293"/>
    </location>
</feature>
<dbReference type="PANTHER" id="PTHR43280">
    <property type="entry name" value="ARAC-FAMILY TRANSCRIPTIONAL REGULATOR"/>
    <property type="match status" value="1"/>
</dbReference>
<gene>
    <name evidence="7" type="ORF">H3N35_04440</name>
</gene>
<feature type="compositionally biased region" description="Polar residues" evidence="4">
    <location>
        <begin position="267"/>
        <end position="280"/>
    </location>
</feature>
<keyword evidence="1" id="KW-0805">Transcription regulation</keyword>
<dbReference type="Proteomes" id="UP001215231">
    <property type="component" value="Chromosome"/>
</dbReference>
<keyword evidence="2" id="KW-0238">DNA-binding</keyword>
<evidence type="ECO:0000313" key="7">
    <source>
        <dbReference type="EMBL" id="WDE12724.1"/>
    </source>
</evidence>
<keyword evidence="5" id="KW-1133">Transmembrane helix</keyword>
<dbReference type="SUPFAM" id="SSF46689">
    <property type="entry name" value="Homeodomain-like"/>
    <property type="match status" value="1"/>
</dbReference>
<dbReference type="InterPro" id="IPR009057">
    <property type="entry name" value="Homeodomain-like_sf"/>
</dbReference>
<feature type="transmembrane region" description="Helical" evidence="5">
    <location>
        <begin position="41"/>
        <end position="62"/>
    </location>
</feature>
<feature type="transmembrane region" description="Helical" evidence="5">
    <location>
        <begin position="74"/>
        <end position="96"/>
    </location>
</feature>
<dbReference type="RefSeq" id="WP_274053032.1">
    <property type="nucleotide sequence ID" value="NZ_CP059693.1"/>
</dbReference>
<evidence type="ECO:0000256" key="5">
    <source>
        <dbReference type="SAM" id="Phobius"/>
    </source>
</evidence>
<evidence type="ECO:0000259" key="6">
    <source>
        <dbReference type="PROSITE" id="PS01124"/>
    </source>
</evidence>
<feature type="transmembrane region" description="Helical" evidence="5">
    <location>
        <begin position="195"/>
        <end position="217"/>
    </location>
</feature>
<protein>
    <submittedName>
        <fullName evidence="7">Helix-turn-helix transcriptional regulator</fullName>
    </submittedName>
</protein>
<reference evidence="7 8" key="1">
    <citation type="journal article" date="2022" name="Mar. Drugs">
        <title>Bioassay-Guided Fractionation Leads to the Detection of Cholic Acid Generated by the Rare Thalassomonas sp.</title>
        <authorList>
            <person name="Pheiffer F."/>
            <person name="Schneider Y.K."/>
            <person name="Hansen E.H."/>
            <person name="Andersen J.H."/>
            <person name="Isaksson J."/>
            <person name="Busche T."/>
            <person name="R C."/>
            <person name="Kalinowski J."/>
            <person name="Zyl L.V."/>
            <person name="Trindade M."/>
        </authorList>
    </citation>
    <scope>NUCLEOTIDE SEQUENCE [LARGE SCALE GENOMIC DNA]</scope>
    <source>
        <strain evidence="7 8">A5K-61T</strain>
    </source>
</reference>
<feature type="transmembrane region" description="Helical" evidence="5">
    <location>
        <begin position="148"/>
        <end position="174"/>
    </location>
</feature>
<proteinExistence type="predicted"/>
<organism evidence="7 8">
    <name type="scientific">Thalassomonas haliotis</name>
    <dbReference type="NCBI Taxonomy" id="485448"/>
    <lineage>
        <taxon>Bacteria</taxon>
        <taxon>Pseudomonadati</taxon>
        <taxon>Pseudomonadota</taxon>
        <taxon>Gammaproteobacteria</taxon>
        <taxon>Alteromonadales</taxon>
        <taxon>Colwelliaceae</taxon>
        <taxon>Thalassomonas</taxon>
    </lineage>
</organism>
<dbReference type="PANTHER" id="PTHR43280:SF29">
    <property type="entry name" value="ARAC-FAMILY TRANSCRIPTIONAL REGULATOR"/>
    <property type="match status" value="1"/>
</dbReference>
<name>A0ABY7VG65_9GAMM</name>
<dbReference type="SMART" id="SM00342">
    <property type="entry name" value="HTH_ARAC"/>
    <property type="match status" value="1"/>
</dbReference>
<evidence type="ECO:0000313" key="8">
    <source>
        <dbReference type="Proteomes" id="UP001215231"/>
    </source>
</evidence>
<feature type="transmembrane region" description="Helical" evidence="5">
    <location>
        <begin position="12"/>
        <end position="29"/>
    </location>
</feature>
<evidence type="ECO:0000256" key="2">
    <source>
        <dbReference type="ARBA" id="ARBA00023125"/>
    </source>
</evidence>
<feature type="domain" description="HTH araC/xylS-type" evidence="6">
    <location>
        <begin position="297"/>
        <end position="405"/>
    </location>
</feature>
<dbReference type="PROSITE" id="PS01124">
    <property type="entry name" value="HTH_ARAC_FAMILY_2"/>
    <property type="match status" value="1"/>
</dbReference>
<keyword evidence="5" id="KW-0812">Transmembrane</keyword>
<dbReference type="EMBL" id="CP059693">
    <property type="protein sequence ID" value="WDE12724.1"/>
    <property type="molecule type" value="Genomic_DNA"/>
</dbReference>
<evidence type="ECO:0000256" key="1">
    <source>
        <dbReference type="ARBA" id="ARBA00023015"/>
    </source>
</evidence>
<keyword evidence="5" id="KW-0472">Membrane</keyword>
<dbReference type="Gene3D" id="1.10.10.60">
    <property type="entry name" value="Homeodomain-like"/>
    <property type="match status" value="2"/>
</dbReference>
<keyword evidence="8" id="KW-1185">Reference proteome</keyword>
<evidence type="ECO:0000256" key="3">
    <source>
        <dbReference type="ARBA" id="ARBA00023163"/>
    </source>
</evidence>